<dbReference type="RefSeq" id="WP_243649121.1">
    <property type="nucleotide sequence ID" value="NZ_SMCS01000001.1"/>
</dbReference>
<protein>
    <recommendedName>
        <fullName evidence="4">Glycoside hydrolase family 2</fullName>
    </recommendedName>
</protein>
<feature type="transmembrane region" description="Helical" evidence="1">
    <location>
        <begin position="406"/>
        <end position="432"/>
    </location>
</feature>
<evidence type="ECO:0000256" key="1">
    <source>
        <dbReference type="SAM" id="Phobius"/>
    </source>
</evidence>
<evidence type="ECO:0008006" key="4">
    <source>
        <dbReference type="Google" id="ProtNLM"/>
    </source>
</evidence>
<proteinExistence type="predicted"/>
<evidence type="ECO:0000313" key="3">
    <source>
        <dbReference type="Proteomes" id="UP000295645"/>
    </source>
</evidence>
<comment type="caution">
    <text evidence="2">The sequence shown here is derived from an EMBL/GenBank/DDBJ whole genome shotgun (WGS) entry which is preliminary data.</text>
</comment>
<organism evidence="2 3">
    <name type="scientific">Luteibacter rhizovicinus</name>
    <dbReference type="NCBI Taxonomy" id="242606"/>
    <lineage>
        <taxon>Bacteria</taxon>
        <taxon>Pseudomonadati</taxon>
        <taxon>Pseudomonadota</taxon>
        <taxon>Gammaproteobacteria</taxon>
        <taxon>Lysobacterales</taxon>
        <taxon>Rhodanobacteraceae</taxon>
        <taxon>Luteibacter</taxon>
    </lineage>
</organism>
<keyword evidence="1" id="KW-1133">Transmembrane helix</keyword>
<feature type="transmembrane region" description="Helical" evidence="1">
    <location>
        <begin position="355"/>
        <end position="372"/>
    </location>
</feature>
<evidence type="ECO:0000313" key="2">
    <source>
        <dbReference type="EMBL" id="TCV97706.1"/>
    </source>
</evidence>
<accession>A0A4R3YYL1</accession>
<keyword evidence="1" id="KW-0812">Transmembrane</keyword>
<gene>
    <name evidence="2" type="ORF">EC912_101723</name>
</gene>
<keyword evidence="3" id="KW-1185">Reference proteome</keyword>
<feature type="transmembrane region" description="Helical" evidence="1">
    <location>
        <begin position="329"/>
        <end position="349"/>
    </location>
</feature>
<feature type="transmembrane region" description="Helical" evidence="1">
    <location>
        <begin position="379"/>
        <end position="400"/>
    </location>
</feature>
<dbReference type="AlphaFoldDB" id="A0A4R3YYL1"/>
<dbReference type="Proteomes" id="UP000295645">
    <property type="component" value="Unassembled WGS sequence"/>
</dbReference>
<feature type="transmembrane region" description="Helical" evidence="1">
    <location>
        <begin position="25"/>
        <end position="46"/>
    </location>
</feature>
<keyword evidence="1" id="KW-0472">Membrane</keyword>
<feature type="transmembrane region" description="Helical" evidence="1">
    <location>
        <begin position="235"/>
        <end position="258"/>
    </location>
</feature>
<feature type="transmembrane region" description="Helical" evidence="1">
    <location>
        <begin position="298"/>
        <end position="317"/>
    </location>
</feature>
<dbReference type="InterPro" id="IPR008979">
    <property type="entry name" value="Galactose-bd-like_sf"/>
</dbReference>
<dbReference type="EMBL" id="SMCS01000001">
    <property type="protein sequence ID" value="TCV97706.1"/>
    <property type="molecule type" value="Genomic_DNA"/>
</dbReference>
<sequence length="440" mass="46973">MASATISTEPAPSTGEALDSPRRIFVIWIVLVTLVALGGVIAVLAIGGRPDPSALRAAAPLLDGAWRFHIGDDPHWADADVDDSDWETMDLSAPASSHDGDVGLPNYVGGWMAHGHPGYQGYAWYRRTVTVPAGNRAWDVLGPTAVDDGYELYWNGVRLGGSGRLGASPRVVGTRPMIFALPADAAGTHAVLAIRAFMQPGNDASADGGGIHVAPTLAPRPESHALYHVQWWRTIAGYIVEVIEPLAMFALIGLALAVRPRSSHPSFIAFACIALALSAVKRLDNAIVSWTDLMSLPTYAWLSKVLWMPLSVAAWTHTWNRWNTRSSRAIDGATLLLTLVGIVGGAMQVTAMTHVFRLGLLVLLALIAVRMVRGGPMRIVALATMAFILVAQFAGELGSIGVPTIWFPFGIGVTLTQYAYAIAIPLLALLIVRTLQSKST</sequence>
<name>A0A4R3YYL1_9GAMM</name>
<dbReference type="Gene3D" id="2.60.120.260">
    <property type="entry name" value="Galactose-binding domain-like"/>
    <property type="match status" value="1"/>
</dbReference>
<dbReference type="SUPFAM" id="SSF49785">
    <property type="entry name" value="Galactose-binding domain-like"/>
    <property type="match status" value="1"/>
</dbReference>
<reference evidence="2 3" key="1">
    <citation type="submission" date="2019-03" db="EMBL/GenBank/DDBJ databases">
        <title>Above-ground endophytic microbial communities from plants in different locations in the United States.</title>
        <authorList>
            <person name="Frank C."/>
        </authorList>
    </citation>
    <scope>NUCLEOTIDE SEQUENCE [LARGE SCALE GENOMIC DNA]</scope>
    <source>
        <strain evidence="2 3">LP_13_YM</strain>
    </source>
</reference>